<dbReference type="CDD" id="cd06268">
    <property type="entry name" value="PBP1_ABC_transporter_LIVBP-like"/>
    <property type="match status" value="1"/>
</dbReference>
<dbReference type="InterPro" id="IPR028082">
    <property type="entry name" value="Peripla_BP_I"/>
</dbReference>
<reference evidence="6 7" key="1">
    <citation type="submission" date="2018-11" db="EMBL/GenBank/DDBJ databases">
        <title>Gemmobacter sp. nov., YIM 102744-1 draft genome.</title>
        <authorList>
            <person name="Li G."/>
            <person name="Jiang Y."/>
        </authorList>
    </citation>
    <scope>NUCLEOTIDE SEQUENCE [LARGE SCALE GENOMIC DNA]</scope>
    <source>
        <strain evidence="6 7">YIM 102744-1</strain>
    </source>
</reference>
<keyword evidence="3" id="KW-0029">Amino-acid transport</keyword>
<dbReference type="AlphaFoldDB" id="A0A3P3DEP6"/>
<protein>
    <submittedName>
        <fullName evidence="6">Branched-chain amino acid ABC transporter substrate-binding protein</fullName>
    </submittedName>
</protein>
<dbReference type="EMBL" id="RRAZ01000025">
    <property type="protein sequence ID" value="RRH72314.1"/>
    <property type="molecule type" value="Genomic_DNA"/>
</dbReference>
<dbReference type="InterPro" id="IPR028081">
    <property type="entry name" value="Leu-bd"/>
</dbReference>
<dbReference type="PANTHER" id="PTHR30483">
    <property type="entry name" value="LEUCINE-SPECIFIC-BINDING PROTEIN"/>
    <property type="match status" value="1"/>
</dbReference>
<dbReference type="SUPFAM" id="SSF53822">
    <property type="entry name" value="Periplasmic binding protein-like I"/>
    <property type="match status" value="1"/>
</dbReference>
<dbReference type="RefSeq" id="WP_124965943.1">
    <property type="nucleotide sequence ID" value="NZ_RRAZ01000025.1"/>
</dbReference>
<keyword evidence="3" id="KW-0813">Transport</keyword>
<comment type="similarity">
    <text evidence="1">Belongs to the leucine-binding protein family.</text>
</comment>
<dbReference type="Pfam" id="PF13458">
    <property type="entry name" value="Peripla_BP_6"/>
    <property type="match status" value="1"/>
</dbReference>
<keyword evidence="7" id="KW-1185">Reference proteome</keyword>
<evidence type="ECO:0000256" key="4">
    <source>
        <dbReference type="SAM" id="SignalP"/>
    </source>
</evidence>
<evidence type="ECO:0000313" key="7">
    <source>
        <dbReference type="Proteomes" id="UP000282125"/>
    </source>
</evidence>
<feature type="chain" id="PRO_5017993608" evidence="4">
    <location>
        <begin position="21"/>
        <end position="400"/>
    </location>
</feature>
<feature type="domain" description="Leucine-binding protein" evidence="5">
    <location>
        <begin position="91"/>
        <end position="365"/>
    </location>
</feature>
<dbReference type="InterPro" id="IPR022478">
    <property type="entry name" value="ABC_transptr_sub-bd_PQQ"/>
</dbReference>
<evidence type="ECO:0000259" key="5">
    <source>
        <dbReference type="Pfam" id="PF13458"/>
    </source>
</evidence>
<proteinExistence type="inferred from homology"/>
<name>A0A3P3DEP6_9RHOB</name>
<dbReference type="InterPro" id="IPR051010">
    <property type="entry name" value="BCAA_transport"/>
</dbReference>
<organism evidence="6 7">
    <name type="scientific">Falsigemmobacter faecalis</name>
    <dbReference type="NCBI Taxonomy" id="2488730"/>
    <lineage>
        <taxon>Bacteria</taxon>
        <taxon>Pseudomonadati</taxon>
        <taxon>Pseudomonadota</taxon>
        <taxon>Alphaproteobacteria</taxon>
        <taxon>Rhodobacterales</taxon>
        <taxon>Paracoccaceae</taxon>
        <taxon>Falsigemmobacter</taxon>
    </lineage>
</organism>
<evidence type="ECO:0000256" key="1">
    <source>
        <dbReference type="ARBA" id="ARBA00010062"/>
    </source>
</evidence>
<dbReference type="OrthoDB" id="5341635at2"/>
<feature type="signal peptide" evidence="4">
    <location>
        <begin position="1"/>
        <end position="20"/>
    </location>
</feature>
<sequence length="400" mass="43201">MLRDPTSSGLLLAATLAALAAPGATQAQTDTTLYRAAVLRIDTPGPMPISRLSLPAADAGFAGGNLGTADNATTGAFMKQSFETESLAIAPDALASEMERLLGEGVQWFVVLGDSASVQQASDLAGERAMVFNATATDDALRGENCRANLLHIAPSDAMLSDALAQYLVWKRWSDWFLIEGSHPQDRALGAAYRRAADKFGARITTDRVFEDTGGARRTDSGHVQVQAQMPVFTQGAANHHVVVAADHSGVFADWLPYHTWDARPVTGSAGLKPVTWHPAHEAWGATQWQSRFEKLAGRQATPVDFQVWTALRVVGEAATRTKGGDFAALRDHILSPEFSLAAFKGQKLTFRDWDGQLRQPILLASDLVITSVSPQEEFLHQTSHLDTLGIDRQETTCKK</sequence>
<dbReference type="Gene3D" id="3.40.50.2300">
    <property type="match status" value="2"/>
</dbReference>
<dbReference type="GO" id="GO:0006865">
    <property type="term" value="P:amino acid transport"/>
    <property type="evidence" value="ECO:0007669"/>
    <property type="project" value="UniProtKB-KW"/>
</dbReference>
<accession>A0A3P3DEP6</accession>
<dbReference type="Proteomes" id="UP000282125">
    <property type="component" value="Unassembled WGS sequence"/>
</dbReference>
<gene>
    <name evidence="6" type="ORF">EG244_15145</name>
</gene>
<dbReference type="PANTHER" id="PTHR30483:SF6">
    <property type="entry name" value="PERIPLASMIC BINDING PROTEIN OF ABC TRANSPORTER FOR NATURAL AMINO ACIDS"/>
    <property type="match status" value="1"/>
</dbReference>
<evidence type="ECO:0000256" key="2">
    <source>
        <dbReference type="ARBA" id="ARBA00022729"/>
    </source>
</evidence>
<dbReference type="NCBIfam" id="TIGR03863">
    <property type="entry name" value="PQQ_ABC_bind"/>
    <property type="match status" value="1"/>
</dbReference>
<keyword evidence="2 4" id="KW-0732">Signal</keyword>
<comment type="caution">
    <text evidence="6">The sequence shown here is derived from an EMBL/GenBank/DDBJ whole genome shotgun (WGS) entry which is preliminary data.</text>
</comment>
<evidence type="ECO:0000313" key="6">
    <source>
        <dbReference type="EMBL" id="RRH72314.1"/>
    </source>
</evidence>
<evidence type="ECO:0000256" key="3">
    <source>
        <dbReference type="ARBA" id="ARBA00022970"/>
    </source>
</evidence>